<feature type="region of interest" description="Disordered" evidence="1">
    <location>
        <begin position="302"/>
        <end position="338"/>
    </location>
</feature>
<evidence type="ECO:0000313" key="2">
    <source>
        <dbReference type="EMBL" id="VEL08308.1"/>
    </source>
</evidence>
<evidence type="ECO:0000256" key="1">
    <source>
        <dbReference type="SAM" id="MobiDB-lite"/>
    </source>
</evidence>
<dbReference type="Proteomes" id="UP000784294">
    <property type="component" value="Unassembled WGS sequence"/>
</dbReference>
<sequence>MLSACNPITLATSVLPGLLPAISASASGNQPNILNATMTVSSAAPTISSAPSASSSIHSTTSVTMPPPPASFILPSGPAGGNGHLRHQHQPRPHQSNSKTGIDLSATPSSFPSRESVTEPLSSTLISHLPSQASSSSLVDAVVSTAFLTSSGSGSTLSRRRCPPLPDTTAITTVSSASIGPSSKSAPFTFITSNSGFEGYMPTANSVPGALTSTNIAILDSKTALPFITTSVSTTSITTYTSSNTSLGLPTSGSGNVFSSSGPAKTRVGLFRSGVSSIHRPDGLSGRTAVISGPVFGSLVSSGRAPHLTSSNSRANTGPSPTSNSNGGSSSHHLEIGL</sequence>
<feature type="compositionally biased region" description="Low complexity" evidence="1">
    <location>
        <begin position="316"/>
        <end position="331"/>
    </location>
</feature>
<feature type="region of interest" description="Disordered" evidence="1">
    <location>
        <begin position="46"/>
        <end position="118"/>
    </location>
</feature>
<evidence type="ECO:0000313" key="3">
    <source>
        <dbReference type="Proteomes" id="UP000784294"/>
    </source>
</evidence>
<feature type="compositionally biased region" description="Polar residues" evidence="1">
    <location>
        <begin position="96"/>
        <end position="118"/>
    </location>
</feature>
<dbReference type="AlphaFoldDB" id="A0A448WCD1"/>
<proteinExistence type="predicted"/>
<dbReference type="EMBL" id="CAAALY010003632">
    <property type="protein sequence ID" value="VEL08308.1"/>
    <property type="molecule type" value="Genomic_DNA"/>
</dbReference>
<organism evidence="2 3">
    <name type="scientific">Protopolystoma xenopodis</name>
    <dbReference type="NCBI Taxonomy" id="117903"/>
    <lineage>
        <taxon>Eukaryota</taxon>
        <taxon>Metazoa</taxon>
        <taxon>Spiralia</taxon>
        <taxon>Lophotrochozoa</taxon>
        <taxon>Platyhelminthes</taxon>
        <taxon>Monogenea</taxon>
        <taxon>Polyopisthocotylea</taxon>
        <taxon>Polystomatidea</taxon>
        <taxon>Polystomatidae</taxon>
        <taxon>Protopolystoma</taxon>
    </lineage>
</organism>
<feature type="compositionally biased region" description="Low complexity" evidence="1">
    <location>
        <begin position="46"/>
        <end position="64"/>
    </location>
</feature>
<gene>
    <name evidence="2" type="ORF">PXEA_LOCUS1748</name>
</gene>
<keyword evidence="3" id="KW-1185">Reference proteome</keyword>
<protein>
    <submittedName>
        <fullName evidence="2">Uncharacterized protein</fullName>
    </submittedName>
</protein>
<name>A0A448WCD1_9PLAT</name>
<comment type="caution">
    <text evidence="2">The sequence shown here is derived from an EMBL/GenBank/DDBJ whole genome shotgun (WGS) entry which is preliminary data.</text>
</comment>
<reference evidence="2" key="1">
    <citation type="submission" date="2018-11" db="EMBL/GenBank/DDBJ databases">
        <authorList>
            <consortium name="Pathogen Informatics"/>
        </authorList>
    </citation>
    <scope>NUCLEOTIDE SEQUENCE</scope>
</reference>
<accession>A0A448WCD1</accession>